<dbReference type="InterPro" id="IPR018687">
    <property type="entry name" value="DUF2177_membr"/>
</dbReference>
<comment type="caution">
    <text evidence="2">The sequence shown here is derived from an EMBL/GenBank/DDBJ whole genome shotgun (WGS) entry which is preliminary data.</text>
</comment>
<name>A0A5D4GRI6_9HYPH</name>
<evidence type="ECO:0000313" key="2">
    <source>
        <dbReference type="EMBL" id="TYR30642.1"/>
    </source>
</evidence>
<organism evidence="2 3">
    <name type="scientific">Neoaquamicrobium microcysteis</name>
    <dbReference type="NCBI Taxonomy" id="2682781"/>
    <lineage>
        <taxon>Bacteria</taxon>
        <taxon>Pseudomonadati</taxon>
        <taxon>Pseudomonadota</taxon>
        <taxon>Alphaproteobacteria</taxon>
        <taxon>Hyphomicrobiales</taxon>
        <taxon>Phyllobacteriaceae</taxon>
        <taxon>Neoaquamicrobium</taxon>
    </lineage>
</organism>
<evidence type="ECO:0000256" key="1">
    <source>
        <dbReference type="SAM" id="Phobius"/>
    </source>
</evidence>
<keyword evidence="3" id="KW-1185">Reference proteome</keyword>
<protein>
    <submittedName>
        <fullName evidence="2">DUF2177 family protein</fullName>
    </submittedName>
</protein>
<dbReference type="EMBL" id="VSZS01000066">
    <property type="protein sequence ID" value="TYR30642.1"/>
    <property type="molecule type" value="Genomic_DNA"/>
</dbReference>
<evidence type="ECO:0000313" key="3">
    <source>
        <dbReference type="Proteomes" id="UP000323258"/>
    </source>
</evidence>
<dbReference type="AlphaFoldDB" id="A0A5D4GRI6"/>
<feature type="transmembrane region" description="Helical" evidence="1">
    <location>
        <begin position="76"/>
        <end position="91"/>
    </location>
</feature>
<keyword evidence="1" id="KW-0472">Membrane</keyword>
<feature type="transmembrane region" description="Helical" evidence="1">
    <location>
        <begin position="44"/>
        <end position="64"/>
    </location>
</feature>
<feature type="transmembrane region" description="Helical" evidence="1">
    <location>
        <begin position="111"/>
        <end position="129"/>
    </location>
</feature>
<accession>A0A5D4GRI6</accession>
<gene>
    <name evidence="2" type="ORF">FY036_18200</name>
</gene>
<sequence length="134" mass="14014">MKTILIAYVAAGLAFLIVDAIWLTTMADSLYRPLLGDKLEPQFKLAPAVFFYLIYIGGIVFFAVMPALAGGGLPKAALNGAVLGIVAYATYDLTNHATLRDWPLAVTLADIPWGAFVTAVGASAGFAAASKFSG</sequence>
<dbReference type="RefSeq" id="WP_148916178.1">
    <property type="nucleotide sequence ID" value="NZ_VSZS01000066.1"/>
</dbReference>
<dbReference type="Pfam" id="PF09945">
    <property type="entry name" value="DUF2177"/>
    <property type="match status" value="1"/>
</dbReference>
<keyword evidence="1" id="KW-1133">Transmembrane helix</keyword>
<proteinExistence type="predicted"/>
<reference evidence="2 3" key="2">
    <citation type="submission" date="2019-09" db="EMBL/GenBank/DDBJ databases">
        <title>Mesorhizobium sp. MaA-C15 isolated from Microcystis aeruginosa.</title>
        <authorList>
            <person name="Jeong S.E."/>
            <person name="Jin H.M."/>
            <person name="Jeon C.O."/>
        </authorList>
    </citation>
    <scope>NUCLEOTIDE SEQUENCE [LARGE SCALE GENOMIC DNA]</scope>
    <source>
        <strain evidence="2 3">MaA-C15</strain>
    </source>
</reference>
<dbReference type="Proteomes" id="UP000323258">
    <property type="component" value="Unassembled WGS sequence"/>
</dbReference>
<keyword evidence="1" id="KW-0812">Transmembrane</keyword>
<reference evidence="2 3" key="1">
    <citation type="submission" date="2019-08" db="EMBL/GenBank/DDBJ databases">
        <authorList>
            <person name="Seo Y.L."/>
        </authorList>
    </citation>
    <scope>NUCLEOTIDE SEQUENCE [LARGE SCALE GENOMIC DNA]</scope>
    <source>
        <strain evidence="2 3">MaA-C15</strain>
    </source>
</reference>
<dbReference type="OrthoDB" id="166547at2"/>